<organism evidence="3 4">
    <name type="scientific">Zunongwangia mangrovi</name>
    <dbReference type="NCBI Taxonomy" id="1334022"/>
    <lineage>
        <taxon>Bacteria</taxon>
        <taxon>Pseudomonadati</taxon>
        <taxon>Bacteroidota</taxon>
        <taxon>Flavobacteriia</taxon>
        <taxon>Flavobacteriales</taxon>
        <taxon>Flavobacteriaceae</taxon>
        <taxon>Zunongwangia</taxon>
    </lineage>
</organism>
<gene>
    <name evidence="3" type="ORF">SAMN04487907_103265</name>
</gene>
<dbReference type="PROSITE" id="PS51257">
    <property type="entry name" value="PROKAR_LIPOPROTEIN"/>
    <property type="match status" value="1"/>
</dbReference>
<evidence type="ECO:0000313" key="4">
    <source>
        <dbReference type="Proteomes" id="UP000199438"/>
    </source>
</evidence>
<dbReference type="Pfam" id="PF14292">
    <property type="entry name" value="SusE"/>
    <property type="match status" value="1"/>
</dbReference>
<name>A0A1I1I2S4_9FLAO</name>
<feature type="signal peptide" evidence="1">
    <location>
        <begin position="1"/>
        <end position="21"/>
    </location>
</feature>
<keyword evidence="1" id="KW-0732">Signal</keyword>
<feature type="domain" description="SusE outer membrane protein" evidence="2">
    <location>
        <begin position="23"/>
        <end position="120"/>
    </location>
</feature>
<evidence type="ECO:0000313" key="3">
    <source>
        <dbReference type="EMBL" id="SFC30476.1"/>
    </source>
</evidence>
<reference evidence="4" key="1">
    <citation type="submission" date="2016-10" db="EMBL/GenBank/DDBJ databases">
        <authorList>
            <person name="Varghese N."/>
            <person name="Submissions S."/>
        </authorList>
    </citation>
    <scope>NUCLEOTIDE SEQUENCE [LARGE SCALE GENOMIC DNA]</scope>
    <source>
        <strain evidence="4">DSM 24499</strain>
    </source>
</reference>
<dbReference type="EMBL" id="FOKV01000003">
    <property type="protein sequence ID" value="SFC30476.1"/>
    <property type="molecule type" value="Genomic_DNA"/>
</dbReference>
<dbReference type="STRING" id="1334022.SAMN04487907_103265"/>
<evidence type="ECO:0000256" key="1">
    <source>
        <dbReference type="SAM" id="SignalP"/>
    </source>
</evidence>
<protein>
    <submittedName>
        <fullName evidence="3">SusE outer membrane protein</fullName>
    </submittedName>
</protein>
<evidence type="ECO:0000259" key="2">
    <source>
        <dbReference type="Pfam" id="PF14292"/>
    </source>
</evidence>
<sequence>MKKLTLLFIAFIAILSFTACTEDDDFTFTAKPDPDGIAFTNATLETYMLKASNSDNLAERFVWNEADFDVQTPVNYELQASVSESFETYSLLGNVTQTNLAVTVGNLLALAREAGLDNDPTTAEPNTGTIYLRLRAYVGADAGNVVEQLSSIMSINVTLPEEEEETLDLPMLYVVGNFLGASGYGSDWTPADATPLAASAEGNTDYEGFVYMNVDAPEYKFLPSNESFDGDYGDAGTENGDFTGTIVQEGEVNAGTPEGTGGYFLINVDTAALTYSLTETNWGVIGNATPTGWDSDTDMTYDPETKIWSVTLDLTEQEAPDNGIKFRANDAWDLNIGDNDADGTMEFGGANIGIPEDGNYTITLDLSNPRQYTYSISKN</sequence>
<dbReference type="CDD" id="cd12956">
    <property type="entry name" value="CBM_SusE-F_like"/>
    <property type="match status" value="1"/>
</dbReference>
<dbReference type="Proteomes" id="UP000199438">
    <property type="component" value="Unassembled WGS sequence"/>
</dbReference>
<accession>A0A1I1I2S4</accession>
<keyword evidence="4" id="KW-1185">Reference proteome</keyword>
<dbReference type="Gene3D" id="2.60.40.3620">
    <property type="match status" value="2"/>
</dbReference>
<feature type="chain" id="PRO_5011704174" evidence="1">
    <location>
        <begin position="22"/>
        <end position="379"/>
    </location>
</feature>
<dbReference type="InterPro" id="IPR025970">
    <property type="entry name" value="SusE"/>
</dbReference>
<dbReference type="OrthoDB" id="975117at2"/>
<proteinExistence type="predicted"/>
<dbReference type="AlphaFoldDB" id="A0A1I1I2S4"/>
<dbReference type="RefSeq" id="WP_092542039.1">
    <property type="nucleotide sequence ID" value="NZ_FOKV01000003.1"/>
</dbReference>